<dbReference type="GeneID" id="31008341"/>
<dbReference type="GO" id="GO:0016757">
    <property type="term" value="F:glycosyltransferase activity"/>
    <property type="evidence" value="ECO:0007669"/>
    <property type="project" value="InterPro"/>
</dbReference>
<dbReference type="SUPFAM" id="SSF53448">
    <property type="entry name" value="Nucleotide-diphospho-sugar transferases"/>
    <property type="match status" value="1"/>
</dbReference>
<dbReference type="RefSeq" id="XP_020116287.1">
    <property type="nucleotide sequence ID" value="XM_020263490.1"/>
</dbReference>
<dbReference type="Gene3D" id="3.90.550.20">
    <property type="match status" value="1"/>
</dbReference>
<accession>A0A1Q5Q7I0</accession>
<dbReference type="EMBL" id="LFMY01000015">
    <property type="protein sequence ID" value="OKL56166.1"/>
    <property type="molecule type" value="Genomic_DNA"/>
</dbReference>
<dbReference type="OrthoDB" id="409543at2759"/>
<name>A0A1Q5Q7I0_TALAT</name>
<organism evidence="1 2">
    <name type="scientific">Talaromyces atroroseus</name>
    <dbReference type="NCBI Taxonomy" id="1441469"/>
    <lineage>
        <taxon>Eukaryota</taxon>
        <taxon>Fungi</taxon>
        <taxon>Dikarya</taxon>
        <taxon>Ascomycota</taxon>
        <taxon>Pezizomycotina</taxon>
        <taxon>Eurotiomycetes</taxon>
        <taxon>Eurotiomycetidae</taxon>
        <taxon>Eurotiales</taxon>
        <taxon>Trichocomaceae</taxon>
        <taxon>Talaromyces</taxon>
        <taxon>Talaromyces sect. Trachyspermi</taxon>
    </lineage>
</organism>
<reference evidence="1 2" key="1">
    <citation type="submission" date="2015-06" db="EMBL/GenBank/DDBJ databases">
        <title>Talaromyces atroroseus IBT 11181 draft genome.</title>
        <authorList>
            <person name="Rasmussen K.B."/>
            <person name="Rasmussen S."/>
            <person name="Petersen B."/>
            <person name="Sicheritz-Ponten T."/>
            <person name="Mortensen U.H."/>
            <person name="Thrane U."/>
        </authorList>
    </citation>
    <scope>NUCLEOTIDE SEQUENCE [LARGE SCALE GENOMIC DNA]</scope>
    <source>
        <strain evidence="1 2">IBT 11181</strain>
    </source>
</reference>
<evidence type="ECO:0008006" key="3">
    <source>
        <dbReference type="Google" id="ProtNLM"/>
    </source>
</evidence>
<sequence>MDFSIPEEYRDKLQPVEVTDHRSDAEIFASFLEYRPVTSEKNVWAYWHSGVTSMPKWCQKNAIDWVRILGPEWTVRILDNVSGSPNNTLRYVPENLLPPAFVNQTMDGLYLGQHGADLTRSACLYEHGGAWMDAGSILMRHIDRICWNELQNPDSPYRVAIPIIYGLAGANHFVAARKHDPFIYRWHQLFTHVWGNNKNFRGLLSNPLLAPAVPMMFEGADKNFELDWIDQQVALEYVTQLVCFVRIFCTEDDGEGFSGVEYWKNNILSFSALEEDWRGELKSNFNGFGERALEILKLPRSGSDADPKSKEYQDAEKLIWELLSNASMWKITHAKGLTHSVHLGTLLDLPENEGKDAAPNTFGELLRYGTVNLRQTRDSVVILPKHIPSQTWKKGILEP</sequence>
<dbReference type="Proteomes" id="UP000214365">
    <property type="component" value="Unassembled WGS sequence"/>
</dbReference>
<evidence type="ECO:0000313" key="1">
    <source>
        <dbReference type="EMBL" id="OKL56166.1"/>
    </source>
</evidence>
<proteinExistence type="predicted"/>
<dbReference type="InterPro" id="IPR008441">
    <property type="entry name" value="AfumC-like_glycosyl_Trfase"/>
</dbReference>
<dbReference type="AlphaFoldDB" id="A0A1Q5Q7I0"/>
<dbReference type="InterPro" id="IPR029044">
    <property type="entry name" value="Nucleotide-diphossugar_trans"/>
</dbReference>
<protein>
    <recommendedName>
        <fullName evidence="3">Capsule polysaccharide biosynthesis protein</fullName>
    </recommendedName>
</protein>
<gene>
    <name evidence="1" type="ORF">UA08_08585</name>
</gene>
<keyword evidence="2" id="KW-1185">Reference proteome</keyword>
<comment type="caution">
    <text evidence="1">The sequence shown here is derived from an EMBL/GenBank/DDBJ whole genome shotgun (WGS) entry which is preliminary data.</text>
</comment>
<dbReference type="Pfam" id="PF05704">
    <property type="entry name" value="Caps_synth"/>
    <property type="match status" value="1"/>
</dbReference>
<evidence type="ECO:0000313" key="2">
    <source>
        <dbReference type="Proteomes" id="UP000214365"/>
    </source>
</evidence>